<comment type="catalytic activity">
    <reaction evidence="10">
        <text>DNA(n) + a 2'-deoxyribonucleoside 5'-triphosphate = DNA(n+1) + diphosphate</text>
        <dbReference type="Rhea" id="RHEA:22508"/>
        <dbReference type="Rhea" id="RHEA-COMP:17339"/>
        <dbReference type="Rhea" id="RHEA-COMP:17340"/>
        <dbReference type="ChEBI" id="CHEBI:33019"/>
        <dbReference type="ChEBI" id="CHEBI:61560"/>
        <dbReference type="ChEBI" id="CHEBI:173112"/>
        <dbReference type="EC" id="2.7.7.7"/>
    </reaction>
</comment>
<dbReference type="Gene3D" id="1.20.1060.10">
    <property type="entry name" value="Taq DNA Polymerase, Chain T, domain 4"/>
    <property type="match status" value="1"/>
</dbReference>
<organism evidence="13 14">
    <name type="scientific">Candidatus Vogelbacteria bacterium RIFOXYD1_FULL_51_18</name>
    <dbReference type="NCBI Taxonomy" id="1802440"/>
    <lineage>
        <taxon>Bacteria</taxon>
        <taxon>Candidatus Vogeliibacteriota</taxon>
    </lineage>
</organism>
<proteinExistence type="inferred from homology"/>
<evidence type="ECO:0000256" key="9">
    <source>
        <dbReference type="ARBA" id="ARBA00023204"/>
    </source>
</evidence>
<evidence type="ECO:0000313" key="13">
    <source>
        <dbReference type="EMBL" id="OHA60784.1"/>
    </source>
</evidence>
<dbReference type="CDD" id="cd09898">
    <property type="entry name" value="H3TH_53EXO"/>
    <property type="match status" value="1"/>
</dbReference>
<dbReference type="InterPro" id="IPR002298">
    <property type="entry name" value="DNA_polymerase_A"/>
</dbReference>
<dbReference type="SUPFAM" id="SSF47807">
    <property type="entry name" value="5' to 3' exonuclease, C-terminal subdomain"/>
    <property type="match status" value="1"/>
</dbReference>
<dbReference type="GO" id="GO:0006302">
    <property type="term" value="P:double-strand break repair"/>
    <property type="evidence" value="ECO:0007669"/>
    <property type="project" value="TreeGrafter"/>
</dbReference>
<evidence type="ECO:0000259" key="11">
    <source>
        <dbReference type="SMART" id="SM00475"/>
    </source>
</evidence>
<evidence type="ECO:0000256" key="3">
    <source>
        <dbReference type="ARBA" id="ARBA00022679"/>
    </source>
</evidence>
<dbReference type="GO" id="GO:0008409">
    <property type="term" value="F:5'-3' exonuclease activity"/>
    <property type="evidence" value="ECO:0007669"/>
    <property type="project" value="InterPro"/>
</dbReference>
<keyword evidence="9" id="KW-0234">DNA repair</keyword>
<dbReference type="GO" id="GO:0006261">
    <property type="term" value="P:DNA-templated DNA replication"/>
    <property type="evidence" value="ECO:0007669"/>
    <property type="project" value="InterPro"/>
</dbReference>
<dbReference type="CDD" id="cd08637">
    <property type="entry name" value="DNA_pol_A_pol_I_C"/>
    <property type="match status" value="1"/>
</dbReference>
<dbReference type="InterPro" id="IPR043502">
    <property type="entry name" value="DNA/RNA_pol_sf"/>
</dbReference>
<dbReference type="PANTHER" id="PTHR10133">
    <property type="entry name" value="DNA POLYMERASE I"/>
    <property type="match status" value="1"/>
</dbReference>
<dbReference type="InterPro" id="IPR036279">
    <property type="entry name" value="5-3_exonuclease_C_sf"/>
</dbReference>
<evidence type="ECO:0000256" key="8">
    <source>
        <dbReference type="ARBA" id="ARBA00023125"/>
    </source>
</evidence>
<keyword evidence="3" id="KW-0808">Transferase</keyword>
<feature type="domain" description="DNA-directed DNA polymerase family A palm" evidence="12">
    <location>
        <begin position="542"/>
        <end position="750"/>
    </location>
</feature>
<dbReference type="InterPro" id="IPR019760">
    <property type="entry name" value="DNA-dir_DNA_pol_A_CS"/>
</dbReference>
<dbReference type="Pfam" id="PF00476">
    <property type="entry name" value="DNA_pol_A"/>
    <property type="match status" value="1"/>
</dbReference>
<dbReference type="SMART" id="SM00475">
    <property type="entry name" value="53EXOc"/>
    <property type="match status" value="1"/>
</dbReference>
<feature type="domain" description="5'-3' exonuclease" evidence="11">
    <location>
        <begin position="14"/>
        <end position="284"/>
    </location>
</feature>
<dbReference type="STRING" id="1802440.A2569_03385"/>
<evidence type="ECO:0000313" key="14">
    <source>
        <dbReference type="Proteomes" id="UP000177090"/>
    </source>
</evidence>
<dbReference type="InterPro" id="IPR002421">
    <property type="entry name" value="5-3_exonuclease"/>
</dbReference>
<name>A0A1G2QJF8_9BACT</name>
<dbReference type="SUPFAM" id="SSF56672">
    <property type="entry name" value="DNA/RNA polymerases"/>
    <property type="match status" value="1"/>
</dbReference>
<evidence type="ECO:0000256" key="2">
    <source>
        <dbReference type="ARBA" id="ARBA00012417"/>
    </source>
</evidence>
<accession>A0A1G2QJF8</accession>
<evidence type="ECO:0000256" key="10">
    <source>
        <dbReference type="ARBA" id="ARBA00049244"/>
    </source>
</evidence>
<evidence type="ECO:0000256" key="1">
    <source>
        <dbReference type="ARBA" id="ARBA00007705"/>
    </source>
</evidence>
<dbReference type="CDD" id="cd09859">
    <property type="entry name" value="PIN_53EXO"/>
    <property type="match status" value="1"/>
</dbReference>
<dbReference type="EC" id="2.7.7.7" evidence="2"/>
<keyword evidence="7" id="KW-0239">DNA-directed DNA polymerase</keyword>
<dbReference type="GO" id="GO:0003887">
    <property type="term" value="F:DNA-directed DNA polymerase activity"/>
    <property type="evidence" value="ECO:0007669"/>
    <property type="project" value="UniProtKB-KW"/>
</dbReference>
<dbReference type="PANTHER" id="PTHR10133:SF27">
    <property type="entry name" value="DNA POLYMERASE NU"/>
    <property type="match status" value="1"/>
</dbReference>
<dbReference type="Gene3D" id="3.30.70.370">
    <property type="match status" value="1"/>
</dbReference>
<keyword evidence="4" id="KW-0548">Nucleotidyltransferase</keyword>
<dbReference type="PRINTS" id="PR00868">
    <property type="entry name" value="DNAPOLI"/>
</dbReference>
<comment type="similarity">
    <text evidence="1">Belongs to the DNA polymerase type-A family.</text>
</comment>
<evidence type="ECO:0000256" key="7">
    <source>
        <dbReference type="ARBA" id="ARBA00022932"/>
    </source>
</evidence>
<dbReference type="Pfam" id="PF02739">
    <property type="entry name" value="5_3_exonuc_N"/>
    <property type="match status" value="1"/>
</dbReference>
<dbReference type="InterPro" id="IPR029060">
    <property type="entry name" value="PIN-like_dom_sf"/>
</dbReference>
<dbReference type="EMBL" id="MHTL01000009">
    <property type="protein sequence ID" value="OHA60784.1"/>
    <property type="molecule type" value="Genomic_DNA"/>
</dbReference>
<keyword evidence="6" id="KW-0227">DNA damage</keyword>
<evidence type="ECO:0000256" key="4">
    <source>
        <dbReference type="ARBA" id="ARBA00022695"/>
    </source>
</evidence>
<dbReference type="Proteomes" id="UP000177090">
    <property type="component" value="Unassembled WGS sequence"/>
</dbReference>
<dbReference type="Gene3D" id="1.10.150.20">
    <property type="entry name" value="5' to 3' exonuclease, C-terminal subdomain"/>
    <property type="match status" value="2"/>
</dbReference>
<dbReference type="FunFam" id="1.10.150.20:FF:000002">
    <property type="entry name" value="DNA polymerase I"/>
    <property type="match status" value="1"/>
</dbReference>
<protein>
    <recommendedName>
        <fullName evidence="2">DNA-directed DNA polymerase</fullName>
        <ecNumber evidence="2">2.7.7.7</ecNumber>
    </recommendedName>
</protein>
<dbReference type="SMART" id="SM00279">
    <property type="entry name" value="HhH2"/>
    <property type="match status" value="1"/>
</dbReference>
<keyword evidence="8" id="KW-0238">DNA-binding</keyword>
<dbReference type="SUPFAM" id="SSF88723">
    <property type="entry name" value="PIN domain-like"/>
    <property type="match status" value="1"/>
</dbReference>
<dbReference type="Gene3D" id="3.40.50.1010">
    <property type="entry name" value="5'-nuclease"/>
    <property type="match status" value="1"/>
</dbReference>
<dbReference type="AlphaFoldDB" id="A0A1G2QJF8"/>
<reference evidence="13 14" key="1">
    <citation type="journal article" date="2016" name="Nat. Commun.">
        <title>Thousands of microbial genomes shed light on interconnected biogeochemical processes in an aquifer system.</title>
        <authorList>
            <person name="Anantharaman K."/>
            <person name="Brown C.T."/>
            <person name="Hug L.A."/>
            <person name="Sharon I."/>
            <person name="Castelle C.J."/>
            <person name="Probst A.J."/>
            <person name="Thomas B.C."/>
            <person name="Singh A."/>
            <person name="Wilkins M.J."/>
            <person name="Karaoz U."/>
            <person name="Brodie E.L."/>
            <person name="Williams K.H."/>
            <person name="Hubbard S.S."/>
            <person name="Banfield J.F."/>
        </authorList>
    </citation>
    <scope>NUCLEOTIDE SEQUENCE [LARGE SCALE GENOMIC DNA]</scope>
</reference>
<evidence type="ECO:0000256" key="5">
    <source>
        <dbReference type="ARBA" id="ARBA00022705"/>
    </source>
</evidence>
<dbReference type="SMART" id="SM00482">
    <property type="entry name" value="POLAc"/>
    <property type="match status" value="1"/>
</dbReference>
<dbReference type="InterPro" id="IPR001098">
    <property type="entry name" value="DNA-dir_DNA_pol_A_palm_dom"/>
</dbReference>
<dbReference type="InterPro" id="IPR020045">
    <property type="entry name" value="DNA_polI_H3TH"/>
</dbReference>
<dbReference type="InterPro" id="IPR020046">
    <property type="entry name" value="5-3_exonucl_a-hlix_arch_N"/>
</dbReference>
<comment type="caution">
    <text evidence="13">The sequence shown here is derived from an EMBL/GenBank/DDBJ whole genome shotgun (WGS) entry which is preliminary data.</text>
</comment>
<dbReference type="FunFam" id="1.10.150.20:FF:000003">
    <property type="entry name" value="DNA polymerase I"/>
    <property type="match status" value="1"/>
</dbReference>
<dbReference type="GO" id="GO:0003677">
    <property type="term" value="F:DNA binding"/>
    <property type="evidence" value="ECO:0007669"/>
    <property type="project" value="UniProtKB-KW"/>
</dbReference>
<sequence length="788" mass="87532">MKSTTTKTKAPSHKKLLVLLDAHAIIHRAYHALPDLRTKGGEPTGGLYGIASMLMKIIAELKPDHIIACYDLPEPTFRKKIYDAYKAGRMKADDDLVAQIERSQNIFRAFGIPILAHAGFEADDILGTIVEAMKRREDISIIIASGDMDTLQLVEGERVRVYTLRMGLSDTVMYDEDAVKKRFGFTPLLIADFKGLRGDPSDNIIGVPGIGEKTASELIHAFGSIEEIYATLKKKPEAFKKAGIKPRIVELLKDNEEEALFSKTLATIRRDAPITVTLPDTLWREGVEESAITALFDELEFESLKRRALALLGNASVEKRKEENPDAGESTRARIALWLIDSNKTKAGPAEIYAHTKKENMPSALETLTHELKEKKLFSVYETIELPLIPLIARAEKRGVLVDIPLLKSLSVEYHKKLETIERRIYKETRGEFNINSPKQVAEALFGRLKLSSKGIGKTGGGALSTRESELLKLKGEHPVIDDILSHRELQKLLGTYIDAIPLLVDEEGRLHTHLNQTGTTTGRMSSERPNLQNIPAREGYGEAIREAFIAAPGHTWVSCDYSQIEMRVLAVMAEDEELIKIFREGKDVHSSVASRVFGVPESEVNKDMRRKAKVINFGIIYGMGVQTLKKNLGTDLTEAKEFYNQYFASFPNIGLFFEGVKAFARTHGYTQTLFGRRRYFHDINSKLPYLRASAERMAMNAPLQGTAADLMKIALRKAEEGLTNAGLSGKAHLLLAVHDELVYEVENGVRDEASAIIKGAMEGTAKLAVPLAANVSMGRNWKEAGIA</sequence>
<dbReference type="Pfam" id="PF01367">
    <property type="entry name" value="5_3_exonuc"/>
    <property type="match status" value="1"/>
</dbReference>
<evidence type="ECO:0000256" key="6">
    <source>
        <dbReference type="ARBA" id="ARBA00022763"/>
    </source>
</evidence>
<dbReference type="InterPro" id="IPR008918">
    <property type="entry name" value="HhH2"/>
</dbReference>
<dbReference type="PROSITE" id="PS00447">
    <property type="entry name" value="DNA_POLYMERASE_A"/>
    <property type="match status" value="1"/>
</dbReference>
<evidence type="ECO:0000259" key="12">
    <source>
        <dbReference type="SMART" id="SM00482"/>
    </source>
</evidence>
<gene>
    <name evidence="13" type="ORF">A2569_03385</name>
</gene>
<keyword evidence="5" id="KW-0235">DNA replication</keyword>